<keyword evidence="6" id="KW-0378">Hydrolase</keyword>
<evidence type="ECO:0000256" key="4">
    <source>
        <dbReference type="ARBA" id="ARBA00040480"/>
    </source>
</evidence>
<dbReference type="InterPro" id="IPR003959">
    <property type="entry name" value="ATPase_AAA_core"/>
</dbReference>
<dbReference type="PANTHER" id="PTHR42960">
    <property type="entry name" value="YCF46 PROTEIN"/>
    <property type="match status" value="1"/>
</dbReference>
<dbReference type="OrthoDB" id="9806903at2"/>
<dbReference type="GO" id="GO:0006508">
    <property type="term" value="P:proteolysis"/>
    <property type="evidence" value="ECO:0007669"/>
    <property type="project" value="UniProtKB-KW"/>
</dbReference>
<protein>
    <recommendedName>
        <fullName evidence="4">Uncharacterized AAA domain-containing protein ycf46</fullName>
    </recommendedName>
</protein>
<keyword evidence="7" id="KW-1185">Reference proteome</keyword>
<dbReference type="Proteomes" id="UP000320421">
    <property type="component" value="Chromosome"/>
</dbReference>
<reference evidence="6 7" key="1">
    <citation type="submission" date="2019-02" db="EMBL/GenBank/DDBJ databases">
        <title>Deep-cultivation of Planctomycetes and their phenomic and genomic characterization uncovers novel biology.</title>
        <authorList>
            <person name="Wiegand S."/>
            <person name="Jogler M."/>
            <person name="Boedeker C."/>
            <person name="Pinto D."/>
            <person name="Vollmers J."/>
            <person name="Rivas-Marin E."/>
            <person name="Kohn T."/>
            <person name="Peeters S.H."/>
            <person name="Heuer A."/>
            <person name="Rast P."/>
            <person name="Oberbeckmann S."/>
            <person name="Bunk B."/>
            <person name="Jeske O."/>
            <person name="Meyerdierks A."/>
            <person name="Storesund J.E."/>
            <person name="Kallscheuer N."/>
            <person name="Luecker S."/>
            <person name="Lage O.M."/>
            <person name="Pohl T."/>
            <person name="Merkel B.J."/>
            <person name="Hornburger P."/>
            <person name="Mueller R.-W."/>
            <person name="Bruemmer F."/>
            <person name="Labrenz M."/>
            <person name="Spormann A.M."/>
            <person name="Op den Camp H."/>
            <person name="Overmann J."/>
            <person name="Amann R."/>
            <person name="Jetten M.S.M."/>
            <person name="Mascher T."/>
            <person name="Medema M.H."/>
            <person name="Devos D.P."/>
            <person name="Kaster A.-K."/>
            <person name="Ovreas L."/>
            <person name="Rohde M."/>
            <person name="Galperin M.Y."/>
            <person name="Jogler C."/>
        </authorList>
    </citation>
    <scope>NUCLEOTIDE SEQUENCE [LARGE SCALE GENOMIC DNA]</scope>
    <source>
        <strain evidence="6 7">HG66A1</strain>
    </source>
</reference>
<dbReference type="GO" id="GO:0016887">
    <property type="term" value="F:ATP hydrolysis activity"/>
    <property type="evidence" value="ECO:0007669"/>
    <property type="project" value="InterPro"/>
</dbReference>
<dbReference type="SMART" id="SM00382">
    <property type="entry name" value="AAA"/>
    <property type="match status" value="1"/>
</dbReference>
<dbReference type="InterPro" id="IPR027417">
    <property type="entry name" value="P-loop_NTPase"/>
</dbReference>
<organism evidence="6 7">
    <name type="scientific">Gimesia chilikensis</name>
    <dbReference type="NCBI Taxonomy" id="2605989"/>
    <lineage>
        <taxon>Bacteria</taxon>
        <taxon>Pseudomonadati</taxon>
        <taxon>Planctomycetota</taxon>
        <taxon>Planctomycetia</taxon>
        <taxon>Planctomycetales</taxon>
        <taxon>Planctomycetaceae</taxon>
        <taxon>Gimesia</taxon>
    </lineage>
</organism>
<keyword evidence="2" id="KW-0067">ATP-binding</keyword>
<evidence type="ECO:0000256" key="3">
    <source>
        <dbReference type="ARBA" id="ARBA00038088"/>
    </source>
</evidence>
<dbReference type="Pfam" id="PF00004">
    <property type="entry name" value="AAA"/>
    <property type="match status" value="1"/>
</dbReference>
<keyword evidence="6" id="KW-0645">Protease</keyword>
<accession>A0A517PSU8</accession>
<feature type="domain" description="AAA+ ATPase" evidence="5">
    <location>
        <begin position="252"/>
        <end position="389"/>
    </location>
</feature>
<sequence length="495" mass="54687">MTLKTTFIEYVRACFTGIWVVSHEQQEALVELAQLCREESWRLATWDIDQGLQGTDDTSIVGSTDPLAAIKAINAFATPEGTAVLVLQNFHRFIQSAEIVQALAQQILTGKQNRTFIVVLAPVVSLPAELEKLFVVLEHALPDRDQLAEIAREIATEPGELPEDQELESVLDATSGLSRFEAEGAFSLSLVREGRISPAAIWELKTQTLKKSGLLTLHRGDERFDSLGGLESLKEFTRSALLSPQRQNQHLRPRGVLLLSPPGCGKSAFCKSLGREVSRPVLILDVGALLGSLVGESEKRTRQALQIVDAMAPCVLMIDEIEKAFAGAGNSGQTDSGVASRLFGQFLTWLNDHTSDVFVVATSNDISKLPPEFGRSERFDGLFFVDLPGREQKDRIWSQYIQLYDLDPEQSRPDDTDWTGAEIRSCCRLAGLLQITLVQAQQNVVPVAVTAAESIHRLREWASGRCLDADRPGIYHAQDQRKPSRRNLKHLASVN</sequence>
<gene>
    <name evidence="6" type="primary">ftsH4_4</name>
    <name evidence="6" type="ORF">HG66A1_42530</name>
</gene>
<dbReference type="PANTHER" id="PTHR42960:SF1">
    <property type="entry name" value="YCF46 PROTEIN"/>
    <property type="match status" value="1"/>
</dbReference>
<dbReference type="Gene3D" id="3.40.50.300">
    <property type="entry name" value="P-loop containing nucleotide triphosphate hydrolases"/>
    <property type="match status" value="1"/>
</dbReference>
<evidence type="ECO:0000313" key="6">
    <source>
        <dbReference type="EMBL" id="QDT22445.1"/>
    </source>
</evidence>
<dbReference type="SUPFAM" id="SSF52540">
    <property type="entry name" value="P-loop containing nucleoside triphosphate hydrolases"/>
    <property type="match status" value="2"/>
</dbReference>
<evidence type="ECO:0000256" key="2">
    <source>
        <dbReference type="ARBA" id="ARBA00022840"/>
    </source>
</evidence>
<dbReference type="GO" id="GO:0008237">
    <property type="term" value="F:metallopeptidase activity"/>
    <property type="evidence" value="ECO:0007669"/>
    <property type="project" value="UniProtKB-KW"/>
</dbReference>
<dbReference type="GO" id="GO:0005524">
    <property type="term" value="F:ATP binding"/>
    <property type="evidence" value="ECO:0007669"/>
    <property type="project" value="UniProtKB-KW"/>
</dbReference>
<dbReference type="EMBL" id="CP036266">
    <property type="protein sequence ID" value="QDT22445.1"/>
    <property type="molecule type" value="Genomic_DNA"/>
</dbReference>
<dbReference type="RefSeq" id="WP_145188293.1">
    <property type="nucleotide sequence ID" value="NZ_CP036266.1"/>
</dbReference>
<keyword evidence="1" id="KW-0547">Nucleotide-binding</keyword>
<dbReference type="InterPro" id="IPR052381">
    <property type="entry name" value="AAA_domain_protein"/>
</dbReference>
<dbReference type="InterPro" id="IPR003593">
    <property type="entry name" value="AAA+_ATPase"/>
</dbReference>
<proteinExistence type="inferred from homology"/>
<comment type="similarity">
    <text evidence="3">Belongs to the AAA ATPase family. Highly divergent.</text>
</comment>
<keyword evidence="6" id="KW-0482">Metalloprotease</keyword>
<evidence type="ECO:0000313" key="7">
    <source>
        <dbReference type="Proteomes" id="UP000320421"/>
    </source>
</evidence>
<evidence type="ECO:0000259" key="5">
    <source>
        <dbReference type="SMART" id="SM00382"/>
    </source>
</evidence>
<name>A0A517PSU8_9PLAN</name>
<evidence type="ECO:0000256" key="1">
    <source>
        <dbReference type="ARBA" id="ARBA00022741"/>
    </source>
</evidence>
<dbReference type="AlphaFoldDB" id="A0A517PSU8"/>